<sequence length="421" mass="49499">MLLARKTSVILTNKQSNIIGHMCYAAYKLWNVCNYEKLNYKELNLPCDYPNWYFQKKYHKDDLWYKQLPSQTAQEVCKQLDKSWKSFYSLLKSKSPNVVNPKPPKYKSDNIAITYMQNAISHKVDENIIRLSLSKRLKEYMYLNYGIEDNYLYLENKFFKDFDVIKQIKIYPPINGKSNIIVIYEIKDIDYRVDNNSYLSIDLGLHNLFSCFNSNTHESFIIGRKYLAICHKYNKEISRVQSQYSSIQNAKGIKNPKSSKHISSLFLKKNNCINDYLHKTTRAIVNYCVVNNINTVIIGDIKGIRKDNNIGHVNNQKLHSLPYNKIYQMLEYKLRLEGIRLVKQKESYSSQTSPVAPFVSKEYAKKSNRIKRGLYRDGDNIWNADIIGAYNILRLYLQEEKRVINLNPYEIKSPYLLKVAV</sequence>
<evidence type="ECO:0000313" key="7">
    <source>
        <dbReference type="EMBL" id="MFN2102847.1"/>
    </source>
</evidence>
<feature type="domain" description="Cas12f1-like TNB" evidence="6">
    <location>
        <begin position="323"/>
        <end position="392"/>
    </location>
</feature>
<gene>
    <name evidence="7" type="ORF">ABDJ34_08030</name>
</gene>
<organism evidence="7 8">
    <name type="scientific">Finegoldia dalianensis</name>
    <dbReference type="NCBI Taxonomy" id="3145239"/>
    <lineage>
        <taxon>Bacteria</taxon>
        <taxon>Bacillati</taxon>
        <taxon>Bacillota</taxon>
        <taxon>Tissierellia</taxon>
        <taxon>Tissierellales</taxon>
        <taxon>Peptoniphilaceae</taxon>
        <taxon>Finegoldia</taxon>
    </lineage>
</organism>
<feature type="domain" description="Probable transposase IS891/IS1136/IS1341" evidence="5">
    <location>
        <begin position="183"/>
        <end position="304"/>
    </location>
</feature>
<evidence type="ECO:0000313" key="8">
    <source>
        <dbReference type="Proteomes" id="UP001634413"/>
    </source>
</evidence>
<protein>
    <submittedName>
        <fullName evidence="7">Transposase</fullName>
    </submittedName>
</protein>
<dbReference type="RefSeq" id="WP_412701992.1">
    <property type="nucleotide sequence ID" value="NZ_JBDLBQ010000007.1"/>
</dbReference>
<dbReference type="InterPro" id="IPR001959">
    <property type="entry name" value="Transposase"/>
</dbReference>
<dbReference type="Pfam" id="PF07282">
    <property type="entry name" value="Cas12f1-like_TNB"/>
    <property type="match status" value="1"/>
</dbReference>
<reference evidence="7 8" key="1">
    <citation type="journal article" date="2024" name="Anaerobe">
        <title>The identification of Finegoldia dalianensis sp. nov., isolated from the pus of a patient with skin abscess and genomic analysis of the strains belonging to Finegoldia genus.</title>
        <authorList>
            <person name="Li Y."/>
            <person name="Wang Y."/>
            <person name="Xiao D."/>
            <person name="Wang J."/>
            <person name="Jin D."/>
        </authorList>
    </citation>
    <scope>NUCLEOTIDE SEQUENCE [LARGE SCALE GENOMIC DNA]</scope>
    <source>
        <strain evidence="7 8">LY240594</strain>
    </source>
</reference>
<keyword evidence="2" id="KW-0815">Transposition</keyword>
<dbReference type="Proteomes" id="UP001634413">
    <property type="component" value="Unassembled WGS sequence"/>
</dbReference>
<accession>A0ABW9KDS7</accession>
<dbReference type="NCBIfam" id="TIGR01766">
    <property type="entry name" value="IS200/IS605 family accessory protein TnpB-like domain"/>
    <property type="match status" value="1"/>
</dbReference>
<evidence type="ECO:0000256" key="4">
    <source>
        <dbReference type="ARBA" id="ARBA00023172"/>
    </source>
</evidence>
<dbReference type="Pfam" id="PF01385">
    <property type="entry name" value="OrfB_IS605"/>
    <property type="match status" value="1"/>
</dbReference>
<evidence type="ECO:0000256" key="2">
    <source>
        <dbReference type="ARBA" id="ARBA00022578"/>
    </source>
</evidence>
<keyword evidence="3" id="KW-0238">DNA-binding</keyword>
<dbReference type="EMBL" id="JBDLBQ010000007">
    <property type="protein sequence ID" value="MFN2102847.1"/>
    <property type="molecule type" value="Genomic_DNA"/>
</dbReference>
<evidence type="ECO:0000259" key="5">
    <source>
        <dbReference type="Pfam" id="PF01385"/>
    </source>
</evidence>
<keyword evidence="4" id="KW-0233">DNA recombination</keyword>
<comment type="similarity">
    <text evidence="1">In the C-terminal section; belongs to the transposase 35 family.</text>
</comment>
<keyword evidence="8" id="KW-1185">Reference proteome</keyword>
<evidence type="ECO:0000259" key="6">
    <source>
        <dbReference type="Pfam" id="PF07282"/>
    </source>
</evidence>
<name>A0ABW9KDS7_9FIRM</name>
<evidence type="ECO:0000256" key="3">
    <source>
        <dbReference type="ARBA" id="ARBA00023125"/>
    </source>
</evidence>
<proteinExistence type="inferred from homology"/>
<dbReference type="NCBIfam" id="NF040570">
    <property type="entry name" value="guided_TnpB"/>
    <property type="match status" value="1"/>
</dbReference>
<comment type="caution">
    <text evidence="7">The sequence shown here is derived from an EMBL/GenBank/DDBJ whole genome shotgun (WGS) entry which is preliminary data.</text>
</comment>
<evidence type="ECO:0000256" key="1">
    <source>
        <dbReference type="ARBA" id="ARBA00008761"/>
    </source>
</evidence>
<dbReference type="InterPro" id="IPR010095">
    <property type="entry name" value="Cas12f1-like_TNB"/>
</dbReference>